<evidence type="ECO:0000313" key="1">
    <source>
        <dbReference type="EMBL" id="XBW75336.1"/>
    </source>
</evidence>
<accession>A0AAU7VGC4</accession>
<protein>
    <submittedName>
        <fullName evidence="1">Uncharacterized protein</fullName>
    </submittedName>
</protein>
<proteinExistence type="predicted"/>
<gene>
    <name evidence="1" type="ORF">vBDshSR26L_21</name>
</gene>
<organism evidence="1">
    <name type="scientific">Dinoroseobacter phage vB_DshS_R26L</name>
    <dbReference type="NCBI Taxonomy" id="3161158"/>
    <lineage>
        <taxon>Viruses</taxon>
        <taxon>Duplodnaviria</taxon>
        <taxon>Heunggongvirae</taxon>
        <taxon>Uroviricota</taxon>
        <taxon>Caudoviricetes</taxon>
        <taxon>Nanhaivirus</taxon>
    </lineage>
</organism>
<name>A0AAU7VGC4_9CAUD</name>
<sequence>MPGDFLIKRWNAQVVGHADVIILAATRPKALAETFRRYTSAYDCTFKRFLQICRVTRNHDIPPHFGTPITVDGEPAFFIGSAGGNSLYFARPDSDRVSITHELDAVLPWETTEKEDATV</sequence>
<dbReference type="EMBL" id="PP882867">
    <property type="protein sequence ID" value="XBW75336.1"/>
    <property type="molecule type" value="Genomic_DNA"/>
</dbReference>
<reference evidence="1" key="1">
    <citation type="submission" date="2024-06" db="EMBL/GenBank/DDBJ databases">
        <authorList>
            <person name="Lu L."/>
            <person name="Wei N."/>
            <person name="Zhang R."/>
        </authorList>
    </citation>
    <scope>NUCLEOTIDE SEQUENCE</scope>
</reference>